<dbReference type="SUPFAM" id="SSF53300">
    <property type="entry name" value="vWA-like"/>
    <property type="match status" value="1"/>
</dbReference>
<dbReference type="Pfam" id="PF07002">
    <property type="entry name" value="Copine"/>
    <property type="match status" value="1"/>
</dbReference>
<dbReference type="PROSITE" id="PS50234">
    <property type="entry name" value="VWFA"/>
    <property type="match status" value="1"/>
</dbReference>
<dbReference type="PANTHER" id="PTHR45751:SF11">
    <property type="entry name" value="COPINE FAMILY PROTEIN 2"/>
    <property type="match status" value="1"/>
</dbReference>
<accession>A0A7S4NZ37</accession>
<keyword evidence="1" id="KW-0472">Membrane</keyword>
<name>A0A7S4NZ37_9EUKA</name>
<dbReference type="SMART" id="SM00327">
    <property type="entry name" value="VWA"/>
    <property type="match status" value="1"/>
</dbReference>
<dbReference type="InterPro" id="IPR010734">
    <property type="entry name" value="Copine_C"/>
</dbReference>
<dbReference type="EMBL" id="HBKR01025835">
    <property type="protein sequence ID" value="CAE2318310.1"/>
    <property type="molecule type" value="Transcribed_RNA"/>
</dbReference>
<dbReference type="GO" id="GO:0005829">
    <property type="term" value="C:cytosol"/>
    <property type="evidence" value="ECO:0007669"/>
    <property type="project" value="UniProtKB-ARBA"/>
</dbReference>
<keyword evidence="1" id="KW-0812">Transmembrane</keyword>
<dbReference type="InterPro" id="IPR052079">
    <property type="entry name" value="E3_ligase/Copine_domain"/>
</dbReference>
<reference evidence="3" key="1">
    <citation type="submission" date="2021-01" db="EMBL/GenBank/DDBJ databases">
        <authorList>
            <person name="Corre E."/>
            <person name="Pelletier E."/>
            <person name="Niang G."/>
            <person name="Scheremetjew M."/>
            <person name="Finn R."/>
            <person name="Kale V."/>
            <person name="Holt S."/>
            <person name="Cochrane G."/>
            <person name="Meng A."/>
            <person name="Brown T."/>
            <person name="Cohen L."/>
        </authorList>
    </citation>
    <scope>NUCLEOTIDE SEQUENCE</scope>
    <source>
        <strain evidence="3">SoJaBio B1-5/56/2</strain>
    </source>
</reference>
<dbReference type="PANTHER" id="PTHR45751">
    <property type="entry name" value="COPINE FAMILY PROTEIN 1"/>
    <property type="match status" value="1"/>
</dbReference>
<dbReference type="GO" id="GO:0016567">
    <property type="term" value="P:protein ubiquitination"/>
    <property type="evidence" value="ECO:0007669"/>
    <property type="project" value="TreeGrafter"/>
</dbReference>
<organism evidence="3">
    <name type="scientific">Paramoeba aestuarina</name>
    <dbReference type="NCBI Taxonomy" id="180227"/>
    <lineage>
        <taxon>Eukaryota</taxon>
        <taxon>Amoebozoa</taxon>
        <taxon>Discosea</taxon>
        <taxon>Flabellinia</taxon>
        <taxon>Dactylopodida</taxon>
        <taxon>Paramoebidae</taxon>
        <taxon>Paramoeba</taxon>
    </lineage>
</organism>
<protein>
    <recommendedName>
        <fullName evidence="2">VWFA domain-containing protein</fullName>
    </recommendedName>
</protein>
<keyword evidence="1" id="KW-1133">Transmembrane helix</keyword>
<dbReference type="InterPro" id="IPR002035">
    <property type="entry name" value="VWF_A"/>
</dbReference>
<dbReference type="Gene3D" id="3.40.50.410">
    <property type="entry name" value="von Willebrand factor, type A domain"/>
    <property type="match status" value="1"/>
</dbReference>
<feature type="domain" description="VWFA" evidence="2">
    <location>
        <begin position="77"/>
        <end position="295"/>
    </location>
</feature>
<dbReference type="GO" id="GO:0004842">
    <property type="term" value="F:ubiquitin-protein transferase activity"/>
    <property type="evidence" value="ECO:0007669"/>
    <property type="project" value="TreeGrafter"/>
</dbReference>
<gene>
    <name evidence="3" type="ORF">NAES01612_LOCUS16940</name>
</gene>
<dbReference type="GO" id="GO:0005634">
    <property type="term" value="C:nucleus"/>
    <property type="evidence" value="ECO:0007669"/>
    <property type="project" value="TreeGrafter"/>
</dbReference>
<sequence>MQVLYVALVMVLLIISFLYLLASGKLEKKKRKESTKKEETGKERKNKWSTFRRFEDVYSSIEEVQVALRDAGLLSSSLIVAIDYTKSNDYTGDVTFGGLPLHSINPQSLGKDENPTTMNPYQQVISIIGRTLEEFDDDKRIPAFGFGDTTTTNRSAFPFFKDRVCYTVSEVLQRYDEITPFVKLSGPTNFAPVIYEAIDIVESCENAHLHILVIIADGQVTDEVDTIDAIVEASRHPLIIITVGVGDGPWDMMREFDDDLPERTFDNFQFVDYNAVMKAGKYGDASFALHALQELPQQYKALKELKML</sequence>
<dbReference type="InterPro" id="IPR036465">
    <property type="entry name" value="vWFA_dom_sf"/>
</dbReference>
<dbReference type="AlphaFoldDB" id="A0A7S4NZ37"/>
<evidence type="ECO:0000259" key="2">
    <source>
        <dbReference type="PROSITE" id="PS50234"/>
    </source>
</evidence>
<feature type="transmembrane region" description="Helical" evidence="1">
    <location>
        <begin position="6"/>
        <end position="22"/>
    </location>
</feature>
<proteinExistence type="predicted"/>
<evidence type="ECO:0000256" key="1">
    <source>
        <dbReference type="SAM" id="Phobius"/>
    </source>
</evidence>
<evidence type="ECO:0000313" key="3">
    <source>
        <dbReference type="EMBL" id="CAE2318310.1"/>
    </source>
</evidence>